<keyword evidence="2" id="KW-1185">Reference proteome</keyword>
<dbReference type="Proteomes" id="UP000233387">
    <property type="component" value="Unassembled WGS sequence"/>
</dbReference>
<organism evidence="1 2">
    <name type="scientific">Raineya orbicola</name>
    <dbReference type="NCBI Taxonomy" id="2016530"/>
    <lineage>
        <taxon>Bacteria</taxon>
        <taxon>Pseudomonadati</taxon>
        <taxon>Bacteroidota</taxon>
        <taxon>Cytophagia</taxon>
        <taxon>Cytophagales</taxon>
        <taxon>Raineyaceae</taxon>
        <taxon>Raineya</taxon>
    </lineage>
</organism>
<accession>A0A2N3I8G3</accession>
<protein>
    <recommendedName>
        <fullName evidence="3">STAS/SEC14 domain-containing protein</fullName>
    </recommendedName>
</protein>
<evidence type="ECO:0000313" key="2">
    <source>
        <dbReference type="Proteomes" id="UP000233387"/>
    </source>
</evidence>
<evidence type="ECO:0008006" key="3">
    <source>
        <dbReference type="Google" id="ProtNLM"/>
    </source>
</evidence>
<comment type="caution">
    <text evidence="1">The sequence shown here is derived from an EMBL/GenBank/DDBJ whole genome shotgun (WGS) entry which is preliminary data.</text>
</comment>
<dbReference type="OrthoDB" id="882485at2"/>
<evidence type="ECO:0000313" key="1">
    <source>
        <dbReference type="EMBL" id="PKQ66585.1"/>
    </source>
</evidence>
<reference evidence="1 2" key="1">
    <citation type="submission" date="2017-06" db="EMBL/GenBank/DDBJ databases">
        <title>Raineya orbicola gen. nov., sp. nov. a slightly thermophilic bacterium of the phylum Bacteroidetes and the description of Raineyaceae fam. nov.</title>
        <authorList>
            <person name="Albuquerque L."/>
            <person name="Polonia A.R.M."/>
            <person name="Barroso C."/>
            <person name="Froufe H.J.C."/>
            <person name="Lage O."/>
            <person name="Lobo-Da-Cunha A."/>
            <person name="Egas C."/>
            <person name="Da Costa M.S."/>
        </authorList>
    </citation>
    <scope>NUCLEOTIDE SEQUENCE [LARGE SCALE GENOMIC DNA]</scope>
    <source>
        <strain evidence="1 2">SPSPC-11</strain>
    </source>
</reference>
<dbReference type="AlphaFoldDB" id="A0A2N3I8G3"/>
<dbReference type="EMBL" id="NKXO01000044">
    <property type="protein sequence ID" value="PKQ66585.1"/>
    <property type="molecule type" value="Genomic_DNA"/>
</dbReference>
<proteinExistence type="predicted"/>
<gene>
    <name evidence="1" type="ORF">Rain11_2306</name>
</gene>
<sequence>MLEQVRHYENEGYKVELEEDCTKIIWKEKVLPEQIRNGLNEVLSFMRLQKTGNLLVDVSCCQTSWVSSNDWIVCHWLPVAIQLGLRKVAFLISTNIVQKVSLDNLCLKLSKQIQFYKRFLGIFNESKEACEWLKK</sequence>
<dbReference type="RefSeq" id="WP_101359569.1">
    <property type="nucleotide sequence ID" value="NZ_NKXO01000044.1"/>
</dbReference>
<name>A0A2N3I8G3_9BACT</name>